<dbReference type="EMBL" id="DS028094">
    <property type="protein sequence ID" value="KMP03407.1"/>
    <property type="molecule type" value="Genomic_DNA"/>
</dbReference>
<evidence type="ECO:0000256" key="1">
    <source>
        <dbReference type="SAM" id="MobiDB-lite"/>
    </source>
</evidence>
<accession>A0A0J7B0U0</accession>
<protein>
    <submittedName>
        <fullName evidence="2">Uncharacterized protein</fullName>
    </submittedName>
</protein>
<evidence type="ECO:0000313" key="2">
    <source>
        <dbReference type="EMBL" id="KMP03407.1"/>
    </source>
</evidence>
<proteinExistence type="predicted"/>
<organism evidence="2 3">
    <name type="scientific">Coccidioides immitis RMSCC 2394</name>
    <dbReference type="NCBI Taxonomy" id="404692"/>
    <lineage>
        <taxon>Eukaryota</taxon>
        <taxon>Fungi</taxon>
        <taxon>Dikarya</taxon>
        <taxon>Ascomycota</taxon>
        <taxon>Pezizomycotina</taxon>
        <taxon>Eurotiomycetes</taxon>
        <taxon>Eurotiomycetidae</taxon>
        <taxon>Onygenales</taxon>
        <taxon>Onygenaceae</taxon>
        <taxon>Coccidioides</taxon>
    </lineage>
</organism>
<gene>
    <name evidence="2" type="ORF">CIRG_03099</name>
</gene>
<sequence length="62" mass="6600">MLVSTSASPYSTGFGGNQPRKRLARREALNVLGKISDHRSTGRDSAQSARHRSPSGPGPLQP</sequence>
<reference evidence="3" key="1">
    <citation type="journal article" date="2010" name="Genome Res.">
        <title>Population genomic sequencing of Coccidioides fungi reveals recent hybridization and transposon control.</title>
        <authorList>
            <person name="Neafsey D.E."/>
            <person name="Barker B.M."/>
            <person name="Sharpton T.J."/>
            <person name="Stajich J.E."/>
            <person name="Park D.J."/>
            <person name="Whiston E."/>
            <person name="Hung C.-Y."/>
            <person name="McMahan C."/>
            <person name="White J."/>
            <person name="Sykes S."/>
            <person name="Heiman D."/>
            <person name="Young S."/>
            <person name="Zeng Q."/>
            <person name="Abouelleil A."/>
            <person name="Aftuck L."/>
            <person name="Bessette D."/>
            <person name="Brown A."/>
            <person name="FitzGerald M."/>
            <person name="Lui A."/>
            <person name="Macdonald J.P."/>
            <person name="Priest M."/>
            <person name="Orbach M.J."/>
            <person name="Galgiani J.N."/>
            <person name="Kirkland T.N."/>
            <person name="Cole G.T."/>
            <person name="Birren B.W."/>
            <person name="Henn M.R."/>
            <person name="Taylor J.W."/>
            <person name="Rounsley S.D."/>
        </authorList>
    </citation>
    <scope>NUCLEOTIDE SEQUENCE [LARGE SCALE GENOMIC DNA]</scope>
    <source>
        <strain evidence="3">RMSCC 2394</strain>
    </source>
</reference>
<evidence type="ECO:0000313" key="3">
    <source>
        <dbReference type="Proteomes" id="UP000054565"/>
    </source>
</evidence>
<dbReference type="AlphaFoldDB" id="A0A0J7B0U0"/>
<feature type="region of interest" description="Disordered" evidence="1">
    <location>
        <begin position="1"/>
        <end position="62"/>
    </location>
</feature>
<feature type="compositionally biased region" description="Polar residues" evidence="1">
    <location>
        <begin position="1"/>
        <end position="11"/>
    </location>
</feature>
<dbReference type="Proteomes" id="UP000054565">
    <property type="component" value="Unassembled WGS sequence"/>
</dbReference>
<name>A0A0J7B0U0_COCIT</name>